<feature type="domain" description="HTH lysR-type" evidence="5">
    <location>
        <begin position="1"/>
        <end position="58"/>
    </location>
</feature>
<dbReference type="Gene3D" id="3.40.190.10">
    <property type="entry name" value="Periplasmic binding protein-like II"/>
    <property type="match status" value="2"/>
</dbReference>
<name>A0A9E6Y008_9ACTN</name>
<proteinExistence type="inferred from homology"/>
<dbReference type="Pfam" id="PF03466">
    <property type="entry name" value="LysR_substrate"/>
    <property type="match status" value="1"/>
</dbReference>
<dbReference type="GO" id="GO:0032993">
    <property type="term" value="C:protein-DNA complex"/>
    <property type="evidence" value="ECO:0007669"/>
    <property type="project" value="TreeGrafter"/>
</dbReference>
<comment type="similarity">
    <text evidence="1">Belongs to the LysR transcriptional regulatory family.</text>
</comment>
<dbReference type="RefSeq" id="WP_259311224.1">
    <property type="nucleotide sequence ID" value="NZ_CP087164.1"/>
</dbReference>
<dbReference type="InterPro" id="IPR036388">
    <property type="entry name" value="WH-like_DNA-bd_sf"/>
</dbReference>
<dbReference type="FunFam" id="1.10.10.10:FF:000001">
    <property type="entry name" value="LysR family transcriptional regulator"/>
    <property type="match status" value="1"/>
</dbReference>
<gene>
    <name evidence="6" type="primary">hcaR_3</name>
    <name evidence="6" type="ORF">DSM104329_03578</name>
</gene>
<dbReference type="PANTHER" id="PTHR30346:SF0">
    <property type="entry name" value="HCA OPERON TRANSCRIPTIONAL ACTIVATOR HCAR"/>
    <property type="match status" value="1"/>
</dbReference>
<dbReference type="InterPro" id="IPR005119">
    <property type="entry name" value="LysR_subst-bd"/>
</dbReference>
<dbReference type="PROSITE" id="PS50931">
    <property type="entry name" value="HTH_LYSR"/>
    <property type="match status" value="1"/>
</dbReference>
<keyword evidence="2" id="KW-0805">Transcription regulation</keyword>
<dbReference type="GO" id="GO:0003677">
    <property type="term" value="F:DNA binding"/>
    <property type="evidence" value="ECO:0007669"/>
    <property type="project" value="UniProtKB-KW"/>
</dbReference>
<protein>
    <submittedName>
        <fullName evidence="6">Hca operon transcriptional activator HcaR</fullName>
    </submittedName>
</protein>
<dbReference type="PANTHER" id="PTHR30346">
    <property type="entry name" value="TRANSCRIPTIONAL DUAL REGULATOR HCAR-RELATED"/>
    <property type="match status" value="1"/>
</dbReference>
<dbReference type="Pfam" id="PF00126">
    <property type="entry name" value="HTH_1"/>
    <property type="match status" value="1"/>
</dbReference>
<keyword evidence="4" id="KW-0804">Transcription</keyword>
<evidence type="ECO:0000313" key="6">
    <source>
        <dbReference type="EMBL" id="UGS37163.1"/>
    </source>
</evidence>
<dbReference type="EMBL" id="CP087164">
    <property type="protein sequence ID" value="UGS37163.1"/>
    <property type="molecule type" value="Genomic_DNA"/>
</dbReference>
<evidence type="ECO:0000256" key="4">
    <source>
        <dbReference type="ARBA" id="ARBA00023163"/>
    </source>
</evidence>
<organism evidence="6 7">
    <name type="scientific">Capillimicrobium parvum</name>
    <dbReference type="NCBI Taxonomy" id="2884022"/>
    <lineage>
        <taxon>Bacteria</taxon>
        <taxon>Bacillati</taxon>
        <taxon>Actinomycetota</taxon>
        <taxon>Thermoleophilia</taxon>
        <taxon>Solirubrobacterales</taxon>
        <taxon>Capillimicrobiaceae</taxon>
        <taxon>Capillimicrobium</taxon>
    </lineage>
</organism>
<dbReference type="AlphaFoldDB" id="A0A9E6Y008"/>
<dbReference type="InterPro" id="IPR000847">
    <property type="entry name" value="LysR_HTH_N"/>
</dbReference>
<reference evidence="6" key="1">
    <citation type="journal article" date="2022" name="Int. J. Syst. Evol. Microbiol.">
        <title>Pseudomonas aegrilactucae sp. nov. and Pseudomonas morbosilactucae sp. nov., pathogens causing bacterial rot of lettuce in Japan.</title>
        <authorList>
            <person name="Sawada H."/>
            <person name="Fujikawa T."/>
            <person name="Satou M."/>
        </authorList>
    </citation>
    <scope>NUCLEOTIDE SEQUENCE</scope>
    <source>
        <strain evidence="6">0166_1</strain>
    </source>
</reference>
<dbReference type="InterPro" id="IPR036390">
    <property type="entry name" value="WH_DNA-bd_sf"/>
</dbReference>
<dbReference type="GO" id="GO:0003700">
    <property type="term" value="F:DNA-binding transcription factor activity"/>
    <property type="evidence" value="ECO:0007669"/>
    <property type="project" value="InterPro"/>
</dbReference>
<keyword evidence="7" id="KW-1185">Reference proteome</keyword>
<evidence type="ECO:0000256" key="3">
    <source>
        <dbReference type="ARBA" id="ARBA00023125"/>
    </source>
</evidence>
<keyword evidence="3" id="KW-0238">DNA-binding</keyword>
<evidence type="ECO:0000256" key="2">
    <source>
        <dbReference type="ARBA" id="ARBA00023015"/>
    </source>
</evidence>
<dbReference type="CDD" id="cd08414">
    <property type="entry name" value="PBP2_LTTR_aromatics_like"/>
    <property type="match status" value="1"/>
</dbReference>
<dbReference type="PRINTS" id="PR00039">
    <property type="entry name" value="HTHLYSR"/>
</dbReference>
<dbReference type="SUPFAM" id="SSF46785">
    <property type="entry name" value="Winged helix' DNA-binding domain"/>
    <property type="match status" value="1"/>
</dbReference>
<dbReference type="SUPFAM" id="SSF53850">
    <property type="entry name" value="Periplasmic binding protein-like II"/>
    <property type="match status" value="1"/>
</dbReference>
<dbReference type="Gene3D" id="1.10.10.10">
    <property type="entry name" value="Winged helix-like DNA-binding domain superfamily/Winged helix DNA-binding domain"/>
    <property type="match status" value="1"/>
</dbReference>
<evidence type="ECO:0000313" key="7">
    <source>
        <dbReference type="Proteomes" id="UP001162834"/>
    </source>
</evidence>
<evidence type="ECO:0000259" key="5">
    <source>
        <dbReference type="PROSITE" id="PS50931"/>
    </source>
</evidence>
<evidence type="ECO:0000256" key="1">
    <source>
        <dbReference type="ARBA" id="ARBA00009437"/>
    </source>
</evidence>
<dbReference type="Proteomes" id="UP001162834">
    <property type="component" value="Chromosome"/>
</dbReference>
<dbReference type="KEGG" id="sbae:DSM104329_03578"/>
<accession>A0A9E6Y008</accession>
<sequence length="306" mass="32623">MELRHLRYFVAVAEELHFRRAAERLHVAQPAVSEQVRKLEDELGVRLFDRTKRSVELTYAGGAMLPHAYRVLRQADAAQLAARSASERPGRVLRIGYVPTALLTSVPRTLRRVVTSMPNLQATLEPGSGLELVDAVRTGDLDVAVVSLPVPASGVRVTPLGEQRAVAVFAVGHEHAVKACVSLAQIAPERIVVPPRDADRPFYDAVLAACSAAGVAPTLVEMPDGHVDHVLLAVASGAGMALLPECVGERYADAGVRFVPLDGDSPVLATAIVSARHTEHLPTVALLRAVARTPNRVASDRGLVAA</sequence>